<sequence>MKILALGDPHGKLPKNLDSIIKKNNIEVIVCIGEVFPIKRNKDSQG</sequence>
<evidence type="ECO:0000313" key="1">
    <source>
        <dbReference type="EMBL" id="GAJ23460.1"/>
    </source>
</evidence>
<dbReference type="EMBL" id="BARW01039902">
    <property type="protein sequence ID" value="GAJ23460.1"/>
    <property type="molecule type" value="Genomic_DNA"/>
</dbReference>
<organism evidence="1">
    <name type="scientific">marine sediment metagenome</name>
    <dbReference type="NCBI Taxonomy" id="412755"/>
    <lineage>
        <taxon>unclassified sequences</taxon>
        <taxon>metagenomes</taxon>
        <taxon>ecological metagenomes</taxon>
    </lineage>
</organism>
<reference evidence="1" key="1">
    <citation type="journal article" date="2014" name="Front. Microbiol.">
        <title>High frequency of phylogenetically diverse reductive dehalogenase-homologous genes in deep subseafloor sedimentary metagenomes.</title>
        <authorList>
            <person name="Kawai M."/>
            <person name="Futagami T."/>
            <person name="Toyoda A."/>
            <person name="Takaki Y."/>
            <person name="Nishi S."/>
            <person name="Hori S."/>
            <person name="Arai W."/>
            <person name="Tsubouchi T."/>
            <person name="Morono Y."/>
            <person name="Uchiyama I."/>
            <person name="Ito T."/>
            <person name="Fujiyama A."/>
            <person name="Inagaki F."/>
            <person name="Takami H."/>
        </authorList>
    </citation>
    <scope>NUCLEOTIDE SEQUENCE</scope>
    <source>
        <strain evidence="1">Expedition CK06-06</strain>
    </source>
</reference>
<evidence type="ECO:0008006" key="2">
    <source>
        <dbReference type="Google" id="ProtNLM"/>
    </source>
</evidence>
<proteinExistence type="predicted"/>
<gene>
    <name evidence="1" type="ORF">S12H4_60569</name>
</gene>
<dbReference type="AlphaFoldDB" id="X1W2C4"/>
<comment type="caution">
    <text evidence="1">The sequence shown here is derived from an EMBL/GenBank/DDBJ whole genome shotgun (WGS) entry which is preliminary data.</text>
</comment>
<protein>
    <recommendedName>
        <fullName evidence="2">Calcineurin-like phosphoesterase domain-containing protein</fullName>
    </recommendedName>
</protein>
<accession>X1W2C4</accession>
<name>X1W2C4_9ZZZZ</name>